<dbReference type="AlphaFoldDB" id="A0A927F630"/>
<evidence type="ECO:0000256" key="3">
    <source>
        <dbReference type="ARBA" id="ARBA00020392"/>
    </source>
</evidence>
<dbReference type="GO" id="GO:0005886">
    <property type="term" value="C:plasma membrane"/>
    <property type="evidence" value="ECO:0007669"/>
    <property type="project" value="UniProtKB-SubCell"/>
</dbReference>
<reference evidence="12" key="1">
    <citation type="submission" date="2020-09" db="EMBL/GenBank/DDBJ databases">
        <title>Pelagicoccus enzymogenes sp. nov. with an EPS production, isolated from marine sediment.</title>
        <authorList>
            <person name="Feng X."/>
        </authorList>
    </citation>
    <scope>NUCLEOTIDE SEQUENCE</scope>
    <source>
        <strain evidence="12">NFK12</strain>
    </source>
</reference>
<accession>A0A927F630</accession>
<evidence type="ECO:0000256" key="10">
    <source>
        <dbReference type="ARBA" id="ARBA00023225"/>
    </source>
</evidence>
<organism evidence="12 13">
    <name type="scientific">Pelagicoccus enzymogenes</name>
    <dbReference type="NCBI Taxonomy" id="2773457"/>
    <lineage>
        <taxon>Bacteria</taxon>
        <taxon>Pseudomonadati</taxon>
        <taxon>Verrucomicrobiota</taxon>
        <taxon>Opitutia</taxon>
        <taxon>Puniceicoccales</taxon>
        <taxon>Pelagicoccaceae</taxon>
        <taxon>Pelagicoccus</taxon>
    </lineage>
</organism>
<evidence type="ECO:0000256" key="8">
    <source>
        <dbReference type="ARBA" id="ARBA00022927"/>
    </source>
</evidence>
<keyword evidence="5" id="KW-1003">Cell membrane</keyword>
<keyword evidence="13" id="KW-1185">Reference proteome</keyword>
<keyword evidence="7" id="KW-1005">Bacterial flagellum biogenesis</keyword>
<dbReference type="Gene3D" id="1.10.287.1700">
    <property type="match status" value="1"/>
</dbReference>
<keyword evidence="11" id="KW-0175">Coiled coil</keyword>
<proteinExistence type="inferred from homology"/>
<dbReference type="GO" id="GO:0015031">
    <property type="term" value="P:protein transport"/>
    <property type="evidence" value="ECO:0007669"/>
    <property type="project" value="UniProtKB-KW"/>
</dbReference>
<evidence type="ECO:0000256" key="4">
    <source>
        <dbReference type="ARBA" id="ARBA00022448"/>
    </source>
</evidence>
<keyword evidence="6" id="KW-0145">Chemotaxis</keyword>
<evidence type="ECO:0000256" key="9">
    <source>
        <dbReference type="ARBA" id="ARBA00023136"/>
    </source>
</evidence>
<dbReference type="RefSeq" id="WP_191615805.1">
    <property type="nucleotide sequence ID" value="NZ_JACYFG010000006.1"/>
</dbReference>
<dbReference type="GO" id="GO:0071973">
    <property type="term" value="P:bacterial-type flagellum-dependent cell motility"/>
    <property type="evidence" value="ECO:0007669"/>
    <property type="project" value="InterPro"/>
</dbReference>
<dbReference type="EMBL" id="JACYFG010000006">
    <property type="protein sequence ID" value="MBD5778675.1"/>
    <property type="molecule type" value="Genomic_DNA"/>
</dbReference>
<dbReference type="GO" id="GO:0009288">
    <property type="term" value="C:bacterial-type flagellum"/>
    <property type="evidence" value="ECO:0007669"/>
    <property type="project" value="InterPro"/>
</dbReference>
<dbReference type="GO" id="GO:0044781">
    <property type="term" value="P:bacterial-type flagellum organization"/>
    <property type="evidence" value="ECO:0007669"/>
    <property type="project" value="UniProtKB-KW"/>
</dbReference>
<protein>
    <recommendedName>
        <fullName evidence="3">Flagellar FliJ protein</fullName>
    </recommendedName>
</protein>
<gene>
    <name evidence="12" type="primary">fliJ</name>
    <name evidence="12" type="ORF">IEN85_04175</name>
</gene>
<dbReference type="GO" id="GO:0006935">
    <property type="term" value="P:chemotaxis"/>
    <property type="evidence" value="ECO:0007669"/>
    <property type="project" value="UniProtKB-KW"/>
</dbReference>
<evidence type="ECO:0000256" key="11">
    <source>
        <dbReference type="SAM" id="Coils"/>
    </source>
</evidence>
<keyword evidence="8" id="KW-0653">Protein transport</keyword>
<dbReference type="Proteomes" id="UP000622317">
    <property type="component" value="Unassembled WGS sequence"/>
</dbReference>
<keyword evidence="10" id="KW-1006">Bacterial flagellum protein export</keyword>
<name>A0A927F630_9BACT</name>
<keyword evidence="9" id="KW-0472">Membrane</keyword>
<keyword evidence="12" id="KW-0282">Flagellum</keyword>
<evidence type="ECO:0000256" key="6">
    <source>
        <dbReference type="ARBA" id="ARBA00022500"/>
    </source>
</evidence>
<dbReference type="InterPro" id="IPR012823">
    <property type="entry name" value="Flagell_FliJ"/>
</dbReference>
<evidence type="ECO:0000256" key="2">
    <source>
        <dbReference type="ARBA" id="ARBA00010004"/>
    </source>
</evidence>
<evidence type="ECO:0000256" key="1">
    <source>
        <dbReference type="ARBA" id="ARBA00004413"/>
    </source>
</evidence>
<feature type="coiled-coil region" evidence="11">
    <location>
        <begin position="26"/>
        <end position="108"/>
    </location>
</feature>
<dbReference type="InterPro" id="IPR053716">
    <property type="entry name" value="Flag_assembly_chemotaxis_eff"/>
</dbReference>
<comment type="caution">
    <text evidence="12">The sequence shown here is derived from an EMBL/GenBank/DDBJ whole genome shotgun (WGS) entry which is preliminary data.</text>
</comment>
<evidence type="ECO:0000313" key="12">
    <source>
        <dbReference type="EMBL" id="MBD5778675.1"/>
    </source>
</evidence>
<sequence>MKKFTFILDPLLVLRERDEQNARMALSEVNAQVERINQHIAQLEDSVSGTYASWDGESGRRFSPMDRMGLANQVAELKRQTEEARELMKKAQERRAKAMQALQEASRNRKVVTNLKEKRFQEYTAEALKQEANEIEDIYNARRSAR</sequence>
<evidence type="ECO:0000313" key="13">
    <source>
        <dbReference type="Proteomes" id="UP000622317"/>
    </source>
</evidence>
<evidence type="ECO:0000256" key="7">
    <source>
        <dbReference type="ARBA" id="ARBA00022795"/>
    </source>
</evidence>
<evidence type="ECO:0000256" key="5">
    <source>
        <dbReference type="ARBA" id="ARBA00022475"/>
    </source>
</evidence>
<dbReference type="Pfam" id="PF02050">
    <property type="entry name" value="FliJ"/>
    <property type="match status" value="1"/>
</dbReference>
<dbReference type="NCBIfam" id="TIGR02473">
    <property type="entry name" value="flagell_FliJ"/>
    <property type="match status" value="1"/>
</dbReference>
<keyword evidence="4" id="KW-0813">Transport</keyword>
<keyword evidence="12" id="KW-0966">Cell projection</keyword>
<comment type="similarity">
    <text evidence="2">Belongs to the FliJ family.</text>
</comment>
<keyword evidence="12" id="KW-0969">Cilium</keyword>
<comment type="subcellular location">
    <subcellularLocation>
        <location evidence="1">Cell membrane</location>
        <topology evidence="1">Peripheral membrane protein</topology>
        <orientation evidence="1">Cytoplasmic side</orientation>
    </subcellularLocation>
</comment>